<organism evidence="1">
    <name type="scientific">viral metagenome</name>
    <dbReference type="NCBI Taxonomy" id="1070528"/>
    <lineage>
        <taxon>unclassified sequences</taxon>
        <taxon>metagenomes</taxon>
        <taxon>organismal metagenomes</taxon>
    </lineage>
</organism>
<name>A0A6C0HU06_9ZZZZ</name>
<proteinExistence type="predicted"/>
<dbReference type="AlphaFoldDB" id="A0A6C0HU06"/>
<protein>
    <submittedName>
        <fullName evidence="1">Uncharacterized protein</fullName>
    </submittedName>
</protein>
<reference evidence="1" key="1">
    <citation type="journal article" date="2020" name="Nature">
        <title>Giant virus diversity and host interactions through global metagenomics.</title>
        <authorList>
            <person name="Schulz F."/>
            <person name="Roux S."/>
            <person name="Paez-Espino D."/>
            <person name="Jungbluth S."/>
            <person name="Walsh D.A."/>
            <person name="Denef V.J."/>
            <person name="McMahon K.D."/>
            <person name="Konstantinidis K.T."/>
            <person name="Eloe-Fadrosh E.A."/>
            <person name="Kyrpides N.C."/>
            <person name="Woyke T."/>
        </authorList>
    </citation>
    <scope>NUCLEOTIDE SEQUENCE</scope>
    <source>
        <strain evidence="1">GVMAG-M-3300023184-16</strain>
    </source>
</reference>
<accession>A0A6C0HU06</accession>
<dbReference type="EMBL" id="MN740016">
    <property type="protein sequence ID" value="QHT84248.1"/>
    <property type="molecule type" value="Genomic_DNA"/>
</dbReference>
<evidence type="ECO:0000313" key="1">
    <source>
        <dbReference type="EMBL" id="QHT84248.1"/>
    </source>
</evidence>
<sequence length="60" mass="7267">MPYTIRKMPKRSCFRLYNTKTRRIFSKCTTKKRAQSQLRLLQALKYNKNFVPRKPSSLSR</sequence>